<sequence length="153" mass="16198">MVRANEGRVGARGRVPGAPTAVERSTTMKAIPMPEATEPVTLDLDRLCKLCRGLPPREAEDLVCGIADRIVVHLAEADGTWRAGDGPALLAQLDALGGYAPVAGMLKLARVIDDCRRCLATGDPVALAATLGRMLRVGERSVLALYERQASLV</sequence>
<gene>
    <name evidence="2" type="ORF">ATO8_10563</name>
</gene>
<dbReference type="AlphaFoldDB" id="W4HLZ0"/>
<evidence type="ECO:0008006" key="4">
    <source>
        <dbReference type="Google" id="ProtNLM"/>
    </source>
</evidence>
<accession>W4HLZ0</accession>
<evidence type="ECO:0000313" key="3">
    <source>
        <dbReference type="Proteomes" id="UP000019063"/>
    </source>
</evidence>
<reference evidence="2 3" key="1">
    <citation type="journal article" date="2014" name="Antonie Van Leeuwenhoek">
        <title>Roseivivax atlanticus sp. nov., isolated from surface seawater of the Atlantic Ocean.</title>
        <authorList>
            <person name="Li G."/>
            <person name="Lai Q."/>
            <person name="Liu X."/>
            <person name="Sun F."/>
            <person name="Shao Z."/>
        </authorList>
    </citation>
    <scope>NUCLEOTIDE SEQUENCE [LARGE SCALE GENOMIC DNA]</scope>
    <source>
        <strain evidence="2 3">22II-s10s</strain>
    </source>
</reference>
<evidence type="ECO:0000313" key="2">
    <source>
        <dbReference type="EMBL" id="ETW12980.1"/>
    </source>
</evidence>
<organism evidence="2 3">
    <name type="scientific">Roseivivax marinus</name>
    <dbReference type="NCBI Taxonomy" id="1379903"/>
    <lineage>
        <taxon>Bacteria</taxon>
        <taxon>Pseudomonadati</taxon>
        <taxon>Pseudomonadota</taxon>
        <taxon>Alphaproteobacteria</taxon>
        <taxon>Rhodobacterales</taxon>
        <taxon>Roseobacteraceae</taxon>
        <taxon>Roseivivax</taxon>
    </lineage>
</organism>
<dbReference type="eggNOG" id="ENOG50314GK">
    <property type="taxonomic scope" value="Bacteria"/>
</dbReference>
<dbReference type="Proteomes" id="UP000019063">
    <property type="component" value="Unassembled WGS sequence"/>
</dbReference>
<keyword evidence="3" id="KW-1185">Reference proteome</keyword>
<proteinExistence type="predicted"/>
<protein>
    <recommendedName>
        <fullName evidence="4">HPt domain-containing protein</fullName>
    </recommendedName>
</protein>
<feature type="region of interest" description="Disordered" evidence="1">
    <location>
        <begin position="1"/>
        <end position="24"/>
    </location>
</feature>
<dbReference type="STRING" id="1379903.ATO8_10563"/>
<comment type="caution">
    <text evidence="2">The sequence shown here is derived from an EMBL/GenBank/DDBJ whole genome shotgun (WGS) entry which is preliminary data.</text>
</comment>
<evidence type="ECO:0000256" key="1">
    <source>
        <dbReference type="SAM" id="MobiDB-lite"/>
    </source>
</evidence>
<dbReference type="EMBL" id="AQQW01000005">
    <property type="protein sequence ID" value="ETW12980.1"/>
    <property type="molecule type" value="Genomic_DNA"/>
</dbReference>
<name>W4HLZ0_9RHOB</name>